<keyword evidence="6" id="KW-1185">Reference proteome</keyword>
<feature type="domain" description="GGDEF" evidence="4">
    <location>
        <begin position="459"/>
        <end position="597"/>
    </location>
</feature>
<sequence length="872" mass="96801">MPVTALLSVVARVIKPRFRRAQKLPGANLDKKPNEEIAIPKSDENVLDWSKKSAEARLKKEQMMMAAIVESSEDAIIGGTLDGFVTSWNPAAQRIFGYPVQEIVGQSVLALFPHGRHAELETFHSAVRKGKSVRQFHTERIRKNGERIDVSLTVSPIRDEEGVIIGASSIVRDITERKAAERERNRTNAILKTSSDGIHILDSDGTLVEANDAFLNMLGYDRSVIGKLHITDWQTHRSGAAIIAEIHDLIRQNGQKIIETRHRRSDGALIDVEINMSASEIDDKGYLYAASRDITGRKQTEQALRLAATVFESQEGMVITDAGGAILQVNRAFTKIAGYTQEDIVGQNPRRLKSGHHDVAFYREMWACINHSGGWQGEIRNRRKNGEVYLEWLVITAVKNNQGLVTHYVGTFTDITSHKTAEDEIKNLAFYDPLTRLPNRRLLLDRLQHAMASSNRSEKYGALLLLDLDNFKSLNDTLGHEVGDQLLQQVSARLVSCVRQGDTVARLGGDEFVVMLEGLSGNPDEAASQVEALGGKILATLDKAYQLAGFVHHCSASIGATLFLDHLDSTDALLQRSDLAMYRAKGAGRNTLCFFDQEMQALVMRRVALEAELRDAILKGQLHVHYQAQVDGNRFVTGAEALLRWQHPLRGPVSPSEFIPIAEETGLILSLGSWVLQTACTQLALWATLPEMAHLTIAVNVSARQFRHKDFVGEVMSMLNRTGANPKKLKLELTEGMLLDNVDDTIVKMTKLRKEGIRFSLDDFGTGYSSLSYLKRLPLDQLKIDQSFVRDILTDPNDCGIVRTVIALGKNLGLTVIAEGVETETQRSFLNENGCLAYQGHLFGHPLPIEGFEQLVNRDNTNKLPASADYVI</sequence>
<dbReference type="SUPFAM" id="SSF141868">
    <property type="entry name" value="EAL domain-like"/>
    <property type="match status" value="1"/>
</dbReference>
<feature type="domain" description="PAC" evidence="2">
    <location>
        <begin position="134"/>
        <end position="186"/>
    </location>
</feature>
<dbReference type="InterPro" id="IPR052155">
    <property type="entry name" value="Biofilm_reg_signaling"/>
</dbReference>
<protein>
    <submittedName>
        <fullName evidence="5">Diguanylate cyclase</fullName>
        <ecNumber evidence="5">2.7.7.65</ecNumber>
    </submittedName>
</protein>
<dbReference type="SMART" id="SM00091">
    <property type="entry name" value="PAS"/>
    <property type="match status" value="3"/>
</dbReference>
<feature type="domain" description="PAC" evidence="2">
    <location>
        <begin position="375"/>
        <end position="427"/>
    </location>
</feature>
<dbReference type="CDD" id="cd01948">
    <property type="entry name" value="EAL"/>
    <property type="match status" value="1"/>
</dbReference>
<dbReference type="SUPFAM" id="SSF55073">
    <property type="entry name" value="Nucleotide cyclase"/>
    <property type="match status" value="1"/>
</dbReference>
<dbReference type="Gene3D" id="3.30.450.20">
    <property type="entry name" value="PAS domain"/>
    <property type="match status" value="3"/>
</dbReference>
<name>A0A916JAB2_9PROT</name>
<feature type="domain" description="PAS" evidence="1">
    <location>
        <begin position="183"/>
        <end position="223"/>
    </location>
</feature>
<keyword evidence="5" id="KW-0808">Transferase</keyword>
<evidence type="ECO:0000313" key="6">
    <source>
        <dbReference type="Proteomes" id="UP000742786"/>
    </source>
</evidence>
<dbReference type="NCBIfam" id="TIGR00229">
    <property type="entry name" value="sensory_box"/>
    <property type="match status" value="3"/>
</dbReference>
<dbReference type="InterPro" id="IPR000700">
    <property type="entry name" value="PAS-assoc_C"/>
</dbReference>
<dbReference type="InterPro" id="IPR001633">
    <property type="entry name" value="EAL_dom"/>
</dbReference>
<dbReference type="PIRSF" id="PIRSF005925">
    <property type="entry name" value="Dos"/>
    <property type="match status" value="1"/>
</dbReference>
<dbReference type="Pfam" id="PF00989">
    <property type="entry name" value="PAS"/>
    <property type="match status" value="1"/>
</dbReference>
<evidence type="ECO:0000259" key="4">
    <source>
        <dbReference type="PROSITE" id="PS50887"/>
    </source>
</evidence>
<dbReference type="PROSITE" id="PS50113">
    <property type="entry name" value="PAC"/>
    <property type="match status" value="3"/>
</dbReference>
<evidence type="ECO:0000259" key="3">
    <source>
        <dbReference type="PROSITE" id="PS50883"/>
    </source>
</evidence>
<dbReference type="SMART" id="SM00086">
    <property type="entry name" value="PAC"/>
    <property type="match status" value="3"/>
</dbReference>
<dbReference type="Pfam" id="PF00563">
    <property type="entry name" value="EAL"/>
    <property type="match status" value="1"/>
</dbReference>
<dbReference type="SMART" id="SM00052">
    <property type="entry name" value="EAL"/>
    <property type="match status" value="1"/>
</dbReference>
<accession>A0A916JAB2</accession>
<dbReference type="FunFam" id="3.20.20.450:FF:000001">
    <property type="entry name" value="Cyclic di-GMP phosphodiesterase yahA"/>
    <property type="match status" value="1"/>
</dbReference>
<dbReference type="InterPro" id="IPR013767">
    <property type="entry name" value="PAS_fold"/>
</dbReference>
<dbReference type="SUPFAM" id="SSF55785">
    <property type="entry name" value="PYP-like sensor domain (PAS domain)"/>
    <property type="match status" value="3"/>
</dbReference>
<dbReference type="InterPro" id="IPR012226">
    <property type="entry name" value="Diguanyl_cyclase/Pdiesterase"/>
</dbReference>
<evidence type="ECO:0000259" key="2">
    <source>
        <dbReference type="PROSITE" id="PS50113"/>
    </source>
</evidence>
<dbReference type="InterPro" id="IPR000014">
    <property type="entry name" value="PAS"/>
</dbReference>
<evidence type="ECO:0000259" key="1">
    <source>
        <dbReference type="PROSITE" id="PS50112"/>
    </source>
</evidence>
<dbReference type="InterPro" id="IPR001610">
    <property type="entry name" value="PAC"/>
</dbReference>
<dbReference type="InterPro" id="IPR035919">
    <property type="entry name" value="EAL_sf"/>
</dbReference>
<feature type="domain" description="PAC" evidence="2">
    <location>
        <begin position="256"/>
        <end position="306"/>
    </location>
</feature>
<dbReference type="InterPro" id="IPR043128">
    <property type="entry name" value="Rev_trsase/Diguanyl_cyclase"/>
</dbReference>
<dbReference type="NCBIfam" id="TIGR00254">
    <property type="entry name" value="GGDEF"/>
    <property type="match status" value="1"/>
</dbReference>
<dbReference type="Gene3D" id="3.20.20.450">
    <property type="entry name" value="EAL domain"/>
    <property type="match status" value="1"/>
</dbReference>
<dbReference type="EC" id="2.7.7.65" evidence="5"/>
<dbReference type="Pfam" id="PF13426">
    <property type="entry name" value="PAS_9"/>
    <property type="match status" value="2"/>
</dbReference>
<dbReference type="Pfam" id="PF00990">
    <property type="entry name" value="GGDEF"/>
    <property type="match status" value="1"/>
</dbReference>
<dbReference type="CDD" id="cd00130">
    <property type="entry name" value="PAS"/>
    <property type="match status" value="3"/>
</dbReference>
<dbReference type="Gene3D" id="3.30.70.270">
    <property type="match status" value="1"/>
</dbReference>
<dbReference type="InterPro" id="IPR035965">
    <property type="entry name" value="PAS-like_dom_sf"/>
</dbReference>
<dbReference type="PANTHER" id="PTHR44757">
    <property type="entry name" value="DIGUANYLATE CYCLASE DGCP"/>
    <property type="match status" value="1"/>
</dbReference>
<dbReference type="SMART" id="SM00267">
    <property type="entry name" value="GGDEF"/>
    <property type="match status" value="1"/>
</dbReference>
<keyword evidence="5" id="KW-0548">Nucleotidyltransferase</keyword>
<dbReference type="CDD" id="cd01949">
    <property type="entry name" value="GGDEF"/>
    <property type="match status" value="1"/>
</dbReference>
<dbReference type="InterPro" id="IPR029787">
    <property type="entry name" value="Nucleotide_cyclase"/>
</dbReference>
<dbReference type="PANTHER" id="PTHR44757:SF2">
    <property type="entry name" value="BIOFILM ARCHITECTURE MAINTENANCE PROTEIN MBAA"/>
    <property type="match status" value="1"/>
</dbReference>
<feature type="domain" description="PAS" evidence="1">
    <location>
        <begin position="61"/>
        <end position="130"/>
    </location>
</feature>
<proteinExistence type="predicted"/>
<gene>
    <name evidence="5" type="ORF">GTOL_13131</name>
</gene>
<feature type="domain" description="EAL" evidence="3">
    <location>
        <begin position="606"/>
        <end position="860"/>
    </location>
</feature>
<dbReference type="InterPro" id="IPR000160">
    <property type="entry name" value="GGDEF_dom"/>
</dbReference>
<reference evidence="5" key="1">
    <citation type="submission" date="2021-04" db="EMBL/GenBank/DDBJ databases">
        <authorList>
            <person name="Hornung B."/>
        </authorList>
    </citation>
    <scope>NUCLEOTIDE SEQUENCE</scope>
    <source>
        <strain evidence="5">G5G6</strain>
    </source>
</reference>
<comment type="caution">
    <text evidence="5">The sequence shown here is derived from an EMBL/GenBank/DDBJ whole genome shotgun (WGS) entry which is preliminary data.</text>
</comment>
<dbReference type="GO" id="GO:0052621">
    <property type="term" value="F:diguanylate cyclase activity"/>
    <property type="evidence" value="ECO:0007669"/>
    <property type="project" value="UniProtKB-EC"/>
</dbReference>
<dbReference type="Proteomes" id="UP000742786">
    <property type="component" value="Unassembled WGS sequence"/>
</dbReference>
<dbReference type="AlphaFoldDB" id="A0A916JAB2"/>
<feature type="domain" description="PAS" evidence="1">
    <location>
        <begin position="300"/>
        <end position="348"/>
    </location>
</feature>
<dbReference type="PROSITE" id="PS50887">
    <property type="entry name" value="GGDEF"/>
    <property type="match status" value="1"/>
</dbReference>
<evidence type="ECO:0000313" key="5">
    <source>
        <dbReference type="EMBL" id="CAG4885248.1"/>
    </source>
</evidence>
<organism evidence="5 6">
    <name type="scientific">Georgfuchsia toluolica</name>
    <dbReference type="NCBI Taxonomy" id="424218"/>
    <lineage>
        <taxon>Bacteria</taxon>
        <taxon>Pseudomonadati</taxon>
        <taxon>Pseudomonadota</taxon>
        <taxon>Betaproteobacteria</taxon>
        <taxon>Nitrosomonadales</taxon>
        <taxon>Sterolibacteriaceae</taxon>
        <taxon>Georgfuchsia</taxon>
    </lineage>
</organism>
<dbReference type="GO" id="GO:0006355">
    <property type="term" value="P:regulation of DNA-templated transcription"/>
    <property type="evidence" value="ECO:0007669"/>
    <property type="project" value="InterPro"/>
</dbReference>
<dbReference type="PROSITE" id="PS50883">
    <property type="entry name" value="EAL"/>
    <property type="match status" value="1"/>
</dbReference>
<dbReference type="PROSITE" id="PS50112">
    <property type="entry name" value="PAS"/>
    <property type="match status" value="3"/>
</dbReference>
<dbReference type="EMBL" id="CAJQUM010000001">
    <property type="protein sequence ID" value="CAG4885248.1"/>
    <property type="molecule type" value="Genomic_DNA"/>
</dbReference>